<dbReference type="EMBL" id="UESZ01000001">
    <property type="protein sequence ID" value="SSA33873.1"/>
    <property type="molecule type" value="Genomic_DNA"/>
</dbReference>
<dbReference type="SUPFAM" id="SSF48371">
    <property type="entry name" value="ARM repeat"/>
    <property type="match status" value="1"/>
</dbReference>
<evidence type="ECO:0000313" key="2">
    <source>
        <dbReference type="Proteomes" id="UP000250028"/>
    </source>
</evidence>
<gene>
    <name evidence="1" type="ORF">SAMN04489750_1170</name>
</gene>
<protein>
    <submittedName>
        <fullName evidence="1">3-methyladenine DNA glycosylase AlkD</fullName>
    </submittedName>
</protein>
<organism evidence="1 2">
    <name type="scientific">Branchiibius hedensis</name>
    <dbReference type="NCBI Taxonomy" id="672460"/>
    <lineage>
        <taxon>Bacteria</taxon>
        <taxon>Bacillati</taxon>
        <taxon>Actinomycetota</taxon>
        <taxon>Actinomycetes</taxon>
        <taxon>Micrococcales</taxon>
        <taxon>Dermacoccaceae</taxon>
        <taxon>Branchiibius</taxon>
    </lineage>
</organism>
<dbReference type="AlphaFoldDB" id="A0A2Y9C175"/>
<dbReference type="InterPro" id="IPR016024">
    <property type="entry name" value="ARM-type_fold"/>
</dbReference>
<sequence>MSAVEVLVQDIRRELRAAADPLLAPGQQQYMKSAMPYLGVRVPAARRIARAAVRDITDPVTVRAAALRLWDGATHREERYAALALLATKTIAGQRDSMPLVEHFIRTGQWWDYVDEAAHRLRELLDAGIPGVPDLLRGWSRDPDFWIRRAAIIAQLGRGEATDLVLLTDAIEPSREDNEFFLRKAIGWALRDAARAHPDWVRTYLATHVLSPLSRREAAKHL</sequence>
<dbReference type="Proteomes" id="UP000250028">
    <property type="component" value="Unassembled WGS sequence"/>
</dbReference>
<keyword evidence="2" id="KW-1185">Reference proteome</keyword>
<dbReference type="OrthoDB" id="9775346at2"/>
<dbReference type="InterPro" id="IPR014825">
    <property type="entry name" value="DNA_alkylation"/>
</dbReference>
<proteinExistence type="predicted"/>
<dbReference type="PANTHER" id="PTHR34070">
    <property type="entry name" value="ARMADILLO-TYPE FOLD"/>
    <property type="match status" value="1"/>
</dbReference>
<reference evidence="2" key="1">
    <citation type="submission" date="2016-10" db="EMBL/GenBank/DDBJ databases">
        <authorList>
            <person name="Varghese N."/>
            <person name="Submissions S."/>
        </authorList>
    </citation>
    <scope>NUCLEOTIDE SEQUENCE [LARGE SCALE GENOMIC DNA]</scope>
    <source>
        <strain evidence="2">DSM 22951</strain>
    </source>
</reference>
<dbReference type="Gene3D" id="1.25.10.90">
    <property type="match status" value="1"/>
</dbReference>
<dbReference type="RefSeq" id="WP_109684509.1">
    <property type="nucleotide sequence ID" value="NZ_QGDN01000001.1"/>
</dbReference>
<evidence type="ECO:0000313" key="1">
    <source>
        <dbReference type="EMBL" id="SSA33873.1"/>
    </source>
</evidence>
<name>A0A2Y9C175_9MICO</name>
<accession>A0A2Y9C175</accession>
<dbReference type="PANTHER" id="PTHR34070:SF1">
    <property type="entry name" value="DNA ALKYLATION REPAIR PROTEIN"/>
    <property type="match status" value="1"/>
</dbReference>
<dbReference type="Pfam" id="PF08713">
    <property type="entry name" value="DNA_alkylation"/>
    <property type="match status" value="1"/>
</dbReference>